<accession>A0A518B7E1</accession>
<reference evidence="2 3" key="1">
    <citation type="submission" date="2019-02" db="EMBL/GenBank/DDBJ databases">
        <title>Deep-cultivation of Planctomycetes and their phenomic and genomic characterization uncovers novel biology.</title>
        <authorList>
            <person name="Wiegand S."/>
            <person name="Jogler M."/>
            <person name="Boedeker C."/>
            <person name="Pinto D."/>
            <person name="Vollmers J."/>
            <person name="Rivas-Marin E."/>
            <person name="Kohn T."/>
            <person name="Peeters S.H."/>
            <person name="Heuer A."/>
            <person name="Rast P."/>
            <person name="Oberbeckmann S."/>
            <person name="Bunk B."/>
            <person name="Jeske O."/>
            <person name="Meyerdierks A."/>
            <person name="Storesund J.E."/>
            <person name="Kallscheuer N."/>
            <person name="Luecker S."/>
            <person name="Lage O.M."/>
            <person name="Pohl T."/>
            <person name="Merkel B.J."/>
            <person name="Hornburger P."/>
            <person name="Mueller R.-W."/>
            <person name="Bruemmer F."/>
            <person name="Labrenz M."/>
            <person name="Spormann A.M."/>
            <person name="Op den Camp H."/>
            <person name="Overmann J."/>
            <person name="Amann R."/>
            <person name="Jetten M.S.M."/>
            <person name="Mascher T."/>
            <person name="Medema M.H."/>
            <person name="Devos D.P."/>
            <person name="Kaster A.-K."/>
            <person name="Ovreas L."/>
            <person name="Rohde M."/>
            <person name="Galperin M.Y."/>
            <person name="Jogler C."/>
        </authorList>
    </citation>
    <scope>NUCLEOTIDE SEQUENCE [LARGE SCALE GENOMIC DNA]</scope>
    <source>
        <strain evidence="2 3">Pan216</strain>
    </source>
</reference>
<proteinExistence type="predicted"/>
<feature type="compositionally biased region" description="Basic and acidic residues" evidence="1">
    <location>
        <begin position="61"/>
        <end position="71"/>
    </location>
</feature>
<keyword evidence="3" id="KW-1185">Reference proteome</keyword>
<evidence type="ECO:0000313" key="3">
    <source>
        <dbReference type="Proteomes" id="UP000317093"/>
    </source>
</evidence>
<dbReference type="KEGG" id="knv:Pan216_37730"/>
<dbReference type="EMBL" id="CP036279">
    <property type="protein sequence ID" value="QDU62900.1"/>
    <property type="molecule type" value="Genomic_DNA"/>
</dbReference>
<name>A0A518B7E1_9BACT</name>
<gene>
    <name evidence="2" type="ORF">Pan216_37730</name>
</gene>
<feature type="region of interest" description="Disordered" evidence="1">
    <location>
        <begin position="61"/>
        <end position="82"/>
    </location>
</feature>
<evidence type="ECO:0000313" key="2">
    <source>
        <dbReference type="EMBL" id="QDU62900.1"/>
    </source>
</evidence>
<sequence>MQAIQFFIVPRNDAFPDQLKVLGEALSRWCSEQRDVGLRAVIDEDALLDLEAGELPKPLALRHEEELSTHESEEDSSYESTRWRSSRGLSVWLSPANVGKQRLASSLRGSLPEETIQDVLVDGERWPPFTAT</sequence>
<organism evidence="2 3">
    <name type="scientific">Kolteria novifilia</name>
    <dbReference type="NCBI Taxonomy" id="2527975"/>
    <lineage>
        <taxon>Bacteria</taxon>
        <taxon>Pseudomonadati</taxon>
        <taxon>Planctomycetota</taxon>
        <taxon>Planctomycetia</taxon>
        <taxon>Kolteriales</taxon>
        <taxon>Kolteriaceae</taxon>
        <taxon>Kolteria</taxon>
    </lineage>
</organism>
<evidence type="ECO:0000256" key="1">
    <source>
        <dbReference type="SAM" id="MobiDB-lite"/>
    </source>
</evidence>
<dbReference type="AlphaFoldDB" id="A0A518B7E1"/>
<dbReference type="Proteomes" id="UP000317093">
    <property type="component" value="Chromosome"/>
</dbReference>
<protein>
    <submittedName>
        <fullName evidence="2">Uncharacterized protein</fullName>
    </submittedName>
</protein>
<dbReference type="RefSeq" id="WP_145259969.1">
    <property type="nucleotide sequence ID" value="NZ_CP036279.1"/>
</dbReference>